<comment type="caution">
    <text evidence="1">The sequence shown here is derived from an EMBL/GenBank/DDBJ whole genome shotgun (WGS) entry which is preliminary data.</text>
</comment>
<name>A0AAV7NX62_PLEWA</name>
<keyword evidence="2" id="KW-1185">Reference proteome</keyword>
<reference evidence="1" key="1">
    <citation type="journal article" date="2022" name="bioRxiv">
        <title>Sequencing and chromosome-scale assembly of the giantPleurodeles waltlgenome.</title>
        <authorList>
            <person name="Brown T."/>
            <person name="Elewa A."/>
            <person name="Iarovenko S."/>
            <person name="Subramanian E."/>
            <person name="Araus A.J."/>
            <person name="Petzold A."/>
            <person name="Susuki M."/>
            <person name="Suzuki K.-i.T."/>
            <person name="Hayashi T."/>
            <person name="Toyoda A."/>
            <person name="Oliveira C."/>
            <person name="Osipova E."/>
            <person name="Leigh N.D."/>
            <person name="Simon A."/>
            <person name="Yun M.H."/>
        </authorList>
    </citation>
    <scope>NUCLEOTIDE SEQUENCE</scope>
    <source>
        <strain evidence="1">20211129_DDA</strain>
        <tissue evidence="1">Liver</tissue>
    </source>
</reference>
<proteinExistence type="predicted"/>
<protein>
    <submittedName>
        <fullName evidence="1">Uncharacterized protein</fullName>
    </submittedName>
</protein>
<dbReference type="AlphaFoldDB" id="A0AAV7NX62"/>
<dbReference type="Proteomes" id="UP001066276">
    <property type="component" value="Chromosome 8"/>
</dbReference>
<organism evidence="1 2">
    <name type="scientific">Pleurodeles waltl</name>
    <name type="common">Iberian ribbed newt</name>
    <dbReference type="NCBI Taxonomy" id="8319"/>
    <lineage>
        <taxon>Eukaryota</taxon>
        <taxon>Metazoa</taxon>
        <taxon>Chordata</taxon>
        <taxon>Craniata</taxon>
        <taxon>Vertebrata</taxon>
        <taxon>Euteleostomi</taxon>
        <taxon>Amphibia</taxon>
        <taxon>Batrachia</taxon>
        <taxon>Caudata</taxon>
        <taxon>Salamandroidea</taxon>
        <taxon>Salamandridae</taxon>
        <taxon>Pleurodelinae</taxon>
        <taxon>Pleurodeles</taxon>
    </lineage>
</organism>
<evidence type="ECO:0000313" key="2">
    <source>
        <dbReference type="Proteomes" id="UP001066276"/>
    </source>
</evidence>
<sequence length="113" mass="11689">MDSDAKVLEAVALLRQAGRMDLLKEEALVPGRPACRASAGVAAAVAACSLPRAAGGLQVRGVAWGGGREGWEGCVRGGQREGREAWVWAGIPKGFPRGGATGFPRELGFSSTR</sequence>
<dbReference type="EMBL" id="JANPWB010000012">
    <property type="protein sequence ID" value="KAJ1119662.1"/>
    <property type="molecule type" value="Genomic_DNA"/>
</dbReference>
<evidence type="ECO:0000313" key="1">
    <source>
        <dbReference type="EMBL" id="KAJ1119662.1"/>
    </source>
</evidence>
<accession>A0AAV7NX62</accession>
<gene>
    <name evidence="1" type="ORF">NDU88_007847</name>
</gene>